<evidence type="ECO:0000313" key="2">
    <source>
        <dbReference type="Proteomes" id="UP000698963"/>
    </source>
</evidence>
<reference evidence="1" key="2">
    <citation type="submission" date="2021-09" db="EMBL/GenBank/DDBJ databases">
        <authorList>
            <person name="Gilroy R."/>
        </authorList>
    </citation>
    <scope>NUCLEOTIDE SEQUENCE</scope>
    <source>
        <strain evidence="1">ChiGjej2B2-19336</strain>
    </source>
</reference>
<dbReference type="AlphaFoldDB" id="A0A921AY60"/>
<dbReference type="EMBL" id="DYZA01000211">
    <property type="protein sequence ID" value="HJD98039.1"/>
    <property type="molecule type" value="Genomic_DNA"/>
</dbReference>
<protein>
    <submittedName>
        <fullName evidence="1">Uncharacterized protein</fullName>
    </submittedName>
</protein>
<name>A0A921AY60_9BACT</name>
<organism evidence="1 2">
    <name type="scientific">Mailhella massiliensis</name>
    <dbReference type="NCBI Taxonomy" id="1903261"/>
    <lineage>
        <taxon>Bacteria</taxon>
        <taxon>Pseudomonadati</taxon>
        <taxon>Thermodesulfobacteriota</taxon>
        <taxon>Desulfovibrionia</taxon>
        <taxon>Desulfovibrionales</taxon>
        <taxon>Desulfovibrionaceae</taxon>
        <taxon>Mailhella</taxon>
    </lineage>
</organism>
<sequence>MVPVFSASSLELGEVSVLAELEFLPDQELMSLWEQTQFAMAAIEGRGGRARMARAYEYAVLMEMQRRLVGRSVHELFGSDDIRLEYDMIHHTEARG</sequence>
<evidence type="ECO:0000313" key="1">
    <source>
        <dbReference type="EMBL" id="HJD98039.1"/>
    </source>
</evidence>
<dbReference type="Proteomes" id="UP000698963">
    <property type="component" value="Unassembled WGS sequence"/>
</dbReference>
<proteinExistence type="predicted"/>
<accession>A0A921AY60</accession>
<reference evidence="1" key="1">
    <citation type="journal article" date="2021" name="PeerJ">
        <title>Extensive microbial diversity within the chicken gut microbiome revealed by metagenomics and culture.</title>
        <authorList>
            <person name="Gilroy R."/>
            <person name="Ravi A."/>
            <person name="Getino M."/>
            <person name="Pursley I."/>
            <person name="Horton D.L."/>
            <person name="Alikhan N.F."/>
            <person name="Baker D."/>
            <person name="Gharbi K."/>
            <person name="Hall N."/>
            <person name="Watson M."/>
            <person name="Adriaenssens E.M."/>
            <person name="Foster-Nyarko E."/>
            <person name="Jarju S."/>
            <person name="Secka A."/>
            <person name="Antonio M."/>
            <person name="Oren A."/>
            <person name="Chaudhuri R.R."/>
            <person name="La Ragione R."/>
            <person name="Hildebrand F."/>
            <person name="Pallen M.J."/>
        </authorList>
    </citation>
    <scope>NUCLEOTIDE SEQUENCE</scope>
    <source>
        <strain evidence="1">ChiGjej2B2-19336</strain>
    </source>
</reference>
<dbReference type="RefSeq" id="WP_304123377.1">
    <property type="nucleotide sequence ID" value="NZ_DYZA01000211.1"/>
</dbReference>
<comment type="caution">
    <text evidence="1">The sequence shown here is derived from an EMBL/GenBank/DDBJ whole genome shotgun (WGS) entry which is preliminary data.</text>
</comment>
<gene>
    <name evidence="1" type="ORF">K8W16_10395</name>
</gene>